<accession>A0A3E1NGU9</accession>
<dbReference type="EMBL" id="QTJU01000006">
    <property type="protein sequence ID" value="RFM27018.1"/>
    <property type="molecule type" value="Genomic_DNA"/>
</dbReference>
<proteinExistence type="predicted"/>
<gene>
    <name evidence="1" type="ORF">DXN05_16205</name>
</gene>
<name>A0A3E1NGU9_9BACT</name>
<evidence type="ECO:0000313" key="1">
    <source>
        <dbReference type="EMBL" id="RFM27018.1"/>
    </source>
</evidence>
<comment type="caution">
    <text evidence="1">The sequence shown here is derived from an EMBL/GenBank/DDBJ whole genome shotgun (WGS) entry which is preliminary data.</text>
</comment>
<evidence type="ECO:0000313" key="2">
    <source>
        <dbReference type="Proteomes" id="UP000261284"/>
    </source>
</evidence>
<organism evidence="1 2">
    <name type="scientific">Deminuibacter soli</name>
    <dbReference type="NCBI Taxonomy" id="2291815"/>
    <lineage>
        <taxon>Bacteria</taxon>
        <taxon>Pseudomonadati</taxon>
        <taxon>Bacteroidota</taxon>
        <taxon>Chitinophagia</taxon>
        <taxon>Chitinophagales</taxon>
        <taxon>Chitinophagaceae</taxon>
        <taxon>Deminuibacter</taxon>
    </lineage>
</organism>
<dbReference type="AlphaFoldDB" id="A0A3E1NGU9"/>
<reference evidence="1 2" key="1">
    <citation type="submission" date="2018-08" db="EMBL/GenBank/DDBJ databases">
        <title>Chitinophagaceae sp. K23C18032701, a novel bacterium isolated from forest soil.</title>
        <authorList>
            <person name="Wang C."/>
        </authorList>
    </citation>
    <scope>NUCLEOTIDE SEQUENCE [LARGE SCALE GENOMIC DNA]</scope>
    <source>
        <strain evidence="1 2">K23C18032701</strain>
    </source>
</reference>
<sequence length="94" mass="10886">MEARLMDMAKISVNLELLKTCIETLQNIANLYREGDVPRKTAFSRIDFSNHKSKRNRFADMQCGKGFWGNKKGQIDENIDLSSIVTTIRRNHVR</sequence>
<protein>
    <submittedName>
        <fullName evidence="1">Uncharacterized protein</fullName>
    </submittedName>
</protein>
<dbReference type="Proteomes" id="UP000261284">
    <property type="component" value="Unassembled WGS sequence"/>
</dbReference>
<keyword evidence="2" id="KW-1185">Reference proteome</keyword>